<evidence type="ECO:0000256" key="3">
    <source>
        <dbReference type="ARBA" id="ARBA00009562"/>
    </source>
</evidence>
<keyword evidence="19" id="KW-1185">Reference proteome</keyword>
<feature type="domain" description="Chorismate-utilising enzyme C-terminal" evidence="16">
    <location>
        <begin position="226"/>
        <end position="478"/>
    </location>
</feature>
<keyword evidence="10 15" id="KW-0460">Magnesium</keyword>
<keyword evidence="12 15" id="KW-0456">Lyase</keyword>
<comment type="subunit">
    <text evidence="4 15">Heterotetramer consisting of two non-identical subunits: a beta subunit (TrpG) and a large alpha subunit (TrpE).</text>
</comment>
<dbReference type="InterPro" id="IPR015890">
    <property type="entry name" value="Chorismate_C"/>
</dbReference>
<comment type="pathway">
    <text evidence="2 15">Amino-acid biosynthesis; L-tryptophan biosynthesis; L-tryptophan from chorismate: step 1/5.</text>
</comment>
<keyword evidence="9 15" id="KW-0822">Tryptophan biosynthesis</keyword>
<dbReference type="NCBIfam" id="TIGR00564">
    <property type="entry name" value="trpE_most"/>
    <property type="match status" value="1"/>
</dbReference>
<evidence type="ECO:0000256" key="11">
    <source>
        <dbReference type="ARBA" id="ARBA00023141"/>
    </source>
</evidence>
<evidence type="ECO:0000313" key="18">
    <source>
        <dbReference type="EMBL" id="MBW5421537.1"/>
    </source>
</evidence>
<evidence type="ECO:0000256" key="14">
    <source>
        <dbReference type="ARBA" id="ARBA00047683"/>
    </source>
</evidence>
<dbReference type="PRINTS" id="PR00095">
    <property type="entry name" value="ANTSNTHASEI"/>
</dbReference>
<dbReference type="InterPro" id="IPR019999">
    <property type="entry name" value="Anth_synth_I-like"/>
</dbReference>
<evidence type="ECO:0000256" key="6">
    <source>
        <dbReference type="ARBA" id="ARBA00020653"/>
    </source>
</evidence>
<evidence type="ECO:0000259" key="17">
    <source>
        <dbReference type="Pfam" id="PF04715"/>
    </source>
</evidence>
<sequence>MDLETFRKLATDRRVIPVSRKLLADGDTPVGLYRKLAAERPGTFLLESAENGRSWSRYSFVGVRSAATLTVRDGEAHWLGTPPVGVPVSGDPLAALRATVDILHTPRDLAGQLPPFTGGMVGYLGYDIVRRLEKIGPGERDDLKLPELTMLLTSDLAVLDHWDGSVLLIANAINHNDLDTGVDEAHADAIARLDAMEADLSRPVAQPPAALPASELPEYTALWGGEQYQEAVDDIKERIRAGEAFQVVPSQRFETPCTASALDVYRVLRATNPSPYMYLLRLDGFDVVGSSPEALVKVEDGRAMVHPIAGTRHRGATPQEDQALADELLADPKERAEHLMLVDLGRNDLGRVCEPGSVEVVDFMSVEKYSHVMHIVSTVTGQVAEGRTAFDVLTACFPAGTLSGAPKPRAMQIIDELEPSRRGLYGGCVGYLDFAGDSDTAIAIRTALLRDGTAYVQAGAGVVADSDPVAEDTECRNKAAAVLRAIHTANRLHAPASREG</sequence>
<keyword evidence="7 15" id="KW-0028">Amino-acid biosynthesis</keyword>
<dbReference type="EMBL" id="WMBF01000053">
    <property type="protein sequence ID" value="MBW5421537.1"/>
    <property type="molecule type" value="Genomic_DNA"/>
</dbReference>
<dbReference type="Pfam" id="PF04715">
    <property type="entry name" value="Anth_synt_I_N"/>
    <property type="match status" value="1"/>
</dbReference>
<evidence type="ECO:0000256" key="10">
    <source>
        <dbReference type="ARBA" id="ARBA00022842"/>
    </source>
</evidence>
<dbReference type="PANTHER" id="PTHR11236:SF46">
    <property type="entry name" value="ANTHRANILATE SYNTHASE COMPONENT 1"/>
    <property type="match status" value="1"/>
</dbReference>
<dbReference type="RefSeq" id="WP_219688034.1">
    <property type="nucleotide sequence ID" value="NZ_WMBF01000053.1"/>
</dbReference>
<comment type="function">
    <text evidence="13 15">Part of a heterotetrameric complex that catalyzes the two-step biosynthesis of anthranilate, an intermediate in the biosynthesis of L-tryptophan. In the first step, the glutamine-binding beta subunit (TrpG) of anthranilate synthase (AS) provides the glutamine amidotransferase activity which generates ammonia as a substrate that, along with chorismate, is used in the second step, catalyzed by the large alpha subunit of AS (TrpE) to produce anthranilate. In the absence of TrpG, TrpE can synthesize anthranilate directly from chorismate and high concentrations of ammonia.</text>
</comment>
<evidence type="ECO:0000256" key="8">
    <source>
        <dbReference type="ARBA" id="ARBA00022723"/>
    </source>
</evidence>
<evidence type="ECO:0000256" key="9">
    <source>
        <dbReference type="ARBA" id="ARBA00022822"/>
    </source>
</evidence>
<evidence type="ECO:0000256" key="5">
    <source>
        <dbReference type="ARBA" id="ARBA00012266"/>
    </source>
</evidence>
<accession>A0ABS6YJH3</accession>
<comment type="similarity">
    <text evidence="3 15">Belongs to the anthranilate synthase component I family.</text>
</comment>
<name>A0ABS6YJH3_9ACTN</name>
<comment type="cofactor">
    <cofactor evidence="1 15">
        <name>Mg(2+)</name>
        <dbReference type="ChEBI" id="CHEBI:18420"/>
    </cofactor>
</comment>
<evidence type="ECO:0000256" key="2">
    <source>
        <dbReference type="ARBA" id="ARBA00004873"/>
    </source>
</evidence>
<keyword evidence="8 15" id="KW-0479">Metal-binding</keyword>
<reference evidence="18 19" key="1">
    <citation type="submission" date="2019-11" db="EMBL/GenBank/DDBJ databases">
        <authorList>
            <person name="Ay H."/>
        </authorList>
    </citation>
    <scope>NUCLEOTIDE SEQUENCE [LARGE SCALE GENOMIC DNA]</scope>
    <source>
        <strain evidence="18 19">BG9H</strain>
    </source>
</reference>
<dbReference type="InterPro" id="IPR006805">
    <property type="entry name" value="Anth_synth_I_N"/>
</dbReference>
<dbReference type="EC" id="4.1.3.27" evidence="5 15"/>
<evidence type="ECO:0000256" key="13">
    <source>
        <dbReference type="ARBA" id="ARBA00025634"/>
    </source>
</evidence>
<organism evidence="18 19">
    <name type="scientific">Streptomyces anatolicus</name>
    <dbReference type="NCBI Taxonomy" id="2675858"/>
    <lineage>
        <taxon>Bacteria</taxon>
        <taxon>Bacillati</taxon>
        <taxon>Actinomycetota</taxon>
        <taxon>Actinomycetes</taxon>
        <taxon>Kitasatosporales</taxon>
        <taxon>Streptomycetaceae</taxon>
        <taxon>Streptomyces</taxon>
    </lineage>
</organism>
<evidence type="ECO:0000256" key="15">
    <source>
        <dbReference type="RuleBase" id="RU364045"/>
    </source>
</evidence>
<evidence type="ECO:0000256" key="12">
    <source>
        <dbReference type="ARBA" id="ARBA00023239"/>
    </source>
</evidence>
<feature type="domain" description="Anthranilate synthase component I N-terminal" evidence="17">
    <location>
        <begin position="26"/>
        <end position="165"/>
    </location>
</feature>
<evidence type="ECO:0000313" key="19">
    <source>
        <dbReference type="Proteomes" id="UP001197114"/>
    </source>
</evidence>
<dbReference type="InterPro" id="IPR005256">
    <property type="entry name" value="Anth_synth_I_PabB"/>
</dbReference>
<dbReference type="SUPFAM" id="SSF56322">
    <property type="entry name" value="ADC synthase"/>
    <property type="match status" value="1"/>
</dbReference>
<dbReference type="Proteomes" id="UP001197114">
    <property type="component" value="Unassembled WGS sequence"/>
</dbReference>
<dbReference type="GO" id="GO:0004049">
    <property type="term" value="F:anthranilate synthase activity"/>
    <property type="evidence" value="ECO:0007669"/>
    <property type="project" value="UniProtKB-EC"/>
</dbReference>
<protein>
    <recommendedName>
        <fullName evidence="6 15">Anthranilate synthase component 1</fullName>
        <ecNumber evidence="5 15">4.1.3.27</ecNumber>
    </recommendedName>
</protein>
<evidence type="ECO:0000256" key="1">
    <source>
        <dbReference type="ARBA" id="ARBA00001946"/>
    </source>
</evidence>
<evidence type="ECO:0000259" key="16">
    <source>
        <dbReference type="Pfam" id="PF00425"/>
    </source>
</evidence>
<keyword evidence="11 15" id="KW-0057">Aromatic amino acid biosynthesis</keyword>
<evidence type="ECO:0000256" key="7">
    <source>
        <dbReference type="ARBA" id="ARBA00022605"/>
    </source>
</evidence>
<dbReference type="Gene3D" id="3.60.120.10">
    <property type="entry name" value="Anthranilate synthase"/>
    <property type="match status" value="1"/>
</dbReference>
<evidence type="ECO:0000256" key="4">
    <source>
        <dbReference type="ARBA" id="ARBA00011575"/>
    </source>
</evidence>
<comment type="catalytic activity">
    <reaction evidence="14 15">
        <text>chorismate + L-glutamine = anthranilate + pyruvate + L-glutamate + H(+)</text>
        <dbReference type="Rhea" id="RHEA:21732"/>
        <dbReference type="ChEBI" id="CHEBI:15361"/>
        <dbReference type="ChEBI" id="CHEBI:15378"/>
        <dbReference type="ChEBI" id="CHEBI:16567"/>
        <dbReference type="ChEBI" id="CHEBI:29748"/>
        <dbReference type="ChEBI" id="CHEBI:29985"/>
        <dbReference type="ChEBI" id="CHEBI:58359"/>
        <dbReference type="EC" id="4.1.3.27"/>
    </reaction>
</comment>
<comment type="caution">
    <text evidence="18">The sequence shown here is derived from an EMBL/GenBank/DDBJ whole genome shotgun (WGS) entry which is preliminary data.</text>
</comment>
<dbReference type="Pfam" id="PF00425">
    <property type="entry name" value="Chorismate_bind"/>
    <property type="match status" value="1"/>
</dbReference>
<gene>
    <name evidence="15" type="primary">trpE</name>
    <name evidence="18" type="ORF">GKQ77_08150</name>
</gene>
<proteinExistence type="inferred from homology"/>
<dbReference type="NCBIfam" id="NF010086">
    <property type="entry name" value="PRK13571.1"/>
    <property type="match status" value="1"/>
</dbReference>
<dbReference type="PANTHER" id="PTHR11236">
    <property type="entry name" value="AMINOBENZOATE/ANTHRANILATE SYNTHASE"/>
    <property type="match status" value="1"/>
</dbReference>
<dbReference type="InterPro" id="IPR005801">
    <property type="entry name" value="ADC_synthase"/>
</dbReference>